<dbReference type="InterPro" id="IPR016989">
    <property type="entry name" value="Atp1_alphaprobac"/>
</dbReference>
<evidence type="ECO:0000313" key="5">
    <source>
        <dbReference type="Proteomes" id="UP001239909"/>
    </source>
</evidence>
<reference evidence="4 5" key="1">
    <citation type="submission" date="2023-04" db="EMBL/GenBank/DDBJ databases">
        <title>Marinoamorphus aggregata gen. nov., sp. Nov., isolate from tissue of brittle star Ophioplocus japonicus.</title>
        <authorList>
            <person name="Kawano K."/>
            <person name="Sawayama S."/>
            <person name="Nakagawa S."/>
        </authorList>
    </citation>
    <scope>NUCLEOTIDE SEQUENCE [LARGE SCALE GENOMIC DNA]</scope>
    <source>
        <strain evidence="4 5">NKW23</strain>
    </source>
</reference>
<comment type="caution">
    <text evidence="4">The sequence shown here is derived from an EMBL/GenBank/DDBJ whole genome shotgun (WGS) entry which is preliminary data.</text>
</comment>
<feature type="transmembrane region" description="Helical" evidence="3">
    <location>
        <begin position="76"/>
        <end position="97"/>
    </location>
</feature>
<keyword evidence="5" id="KW-1185">Reference proteome</keyword>
<dbReference type="Proteomes" id="UP001239909">
    <property type="component" value="Unassembled WGS sequence"/>
</dbReference>
<name>A0ABQ6LTQ1_9RHOB</name>
<dbReference type="RefSeq" id="WP_285674834.1">
    <property type="nucleotide sequence ID" value="NZ_BSYI01000068.1"/>
</dbReference>
<comment type="similarity">
    <text evidence="1">Belongs to the bacterial AtpI family.</text>
</comment>
<dbReference type="EMBL" id="BSYI01000068">
    <property type="protein sequence ID" value="GMG85464.1"/>
    <property type="molecule type" value="Genomic_DNA"/>
</dbReference>
<keyword evidence="3" id="KW-0812">Transmembrane</keyword>
<keyword evidence="1 3" id="KW-0472">Membrane</keyword>
<accession>A0ABQ6LTQ1</accession>
<evidence type="ECO:0000256" key="1">
    <source>
        <dbReference type="PIRNR" id="PIRNR032126"/>
    </source>
</evidence>
<keyword evidence="1" id="KW-0813">Transport</keyword>
<gene>
    <name evidence="4" type="ORF">LNKW23_46850</name>
</gene>
<evidence type="ECO:0000256" key="3">
    <source>
        <dbReference type="SAM" id="Phobius"/>
    </source>
</evidence>
<dbReference type="PIRSF" id="PIRSF032126">
    <property type="entry name" value="F0F1_ATP_synthase_subunit_I"/>
    <property type="match status" value="1"/>
</dbReference>
<comment type="function">
    <text evidence="1">A possible function for this protein is to guide the assembly of the membrane sector of the ATPase enzyme complex.</text>
</comment>
<feature type="region of interest" description="Disordered" evidence="2">
    <location>
        <begin position="1"/>
        <end position="22"/>
    </location>
</feature>
<dbReference type="Pfam" id="PF09527">
    <property type="entry name" value="ATPase_gene1"/>
    <property type="match status" value="1"/>
</dbReference>
<keyword evidence="3" id="KW-1133">Transmembrane helix</keyword>
<evidence type="ECO:0000256" key="2">
    <source>
        <dbReference type="SAM" id="MobiDB-lite"/>
    </source>
</evidence>
<evidence type="ECO:0000313" key="4">
    <source>
        <dbReference type="EMBL" id="GMG85464.1"/>
    </source>
</evidence>
<organism evidence="4 5">
    <name type="scientific">Paralimibaculum aggregatum</name>
    <dbReference type="NCBI Taxonomy" id="3036245"/>
    <lineage>
        <taxon>Bacteria</taxon>
        <taxon>Pseudomonadati</taxon>
        <taxon>Pseudomonadota</taxon>
        <taxon>Alphaproteobacteria</taxon>
        <taxon>Rhodobacterales</taxon>
        <taxon>Paracoccaceae</taxon>
        <taxon>Paralimibaculum</taxon>
    </lineage>
</organism>
<sequence>MNTDGGREGRNADDPNPLGRLGERIAAAREAQSPKRGRAGEEYKAGSLAWRMVTELVAGVLVGGAIGWGLDGLFGTLPVFLILFGILGLIAGIKVMIRSAKEIEARAAEERQAGNGSGGSG</sequence>
<feature type="transmembrane region" description="Helical" evidence="3">
    <location>
        <begin position="48"/>
        <end position="70"/>
    </location>
</feature>
<keyword evidence="1" id="KW-0406">Ion transport</keyword>
<dbReference type="InterPro" id="IPR032820">
    <property type="entry name" value="ATPase_put"/>
</dbReference>
<feature type="compositionally biased region" description="Basic and acidic residues" evidence="2">
    <location>
        <begin position="1"/>
        <end position="13"/>
    </location>
</feature>
<keyword evidence="1" id="KW-0375">Hydrogen ion transport</keyword>
<proteinExistence type="inferred from homology"/>
<protein>
    <recommendedName>
        <fullName evidence="1">ATP synthase protein I</fullName>
    </recommendedName>
</protein>